<dbReference type="Pfam" id="PF00849">
    <property type="entry name" value="PseudoU_synth_2"/>
    <property type="match status" value="1"/>
</dbReference>
<dbReference type="EMBL" id="JAMXHT010000004">
    <property type="protein sequence ID" value="MCO5398656.1"/>
    <property type="molecule type" value="Genomic_DNA"/>
</dbReference>
<organism evidence="7 8">
    <name type="scientific">Ralstonia soli</name>
    <dbReference type="NCBI Taxonomy" id="2953896"/>
    <lineage>
        <taxon>Bacteria</taxon>
        <taxon>Pseudomonadati</taxon>
        <taxon>Pseudomonadota</taxon>
        <taxon>Betaproteobacteria</taxon>
        <taxon>Burkholderiales</taxon>
        <taxon>Burkholderiaceae</taxon>
        <taxon>Ralstonia</taxon>
    </lineage>
</organism>
<feature type="domain" description="RNA-binding S4" evidence="6">
    <location>
        <begin position="66"/>
        <end position="131"/>
    </location>
</feature>
<comment type="similarity">
    <text evidence="1 5">Belongs to the pseudouridine synthase RluA family.</text>
</comment>
<dbReference type="InterPro" id="IPR036986">
    <property type="entry name" value="S4_RNA-bd_sf"/>
</dbReference>
<dbReference type="EC" id="5.4.99.-" evidence="5"/>
<dbReference type="Pfam" id="PF01479">
    <property type="entry name" value="S4"/>
    <property type="match status" value="1"/>
</dbReference>
<dbReference type="PROSITE" id="PS01129">
    <property type="entry name" value="PSI_RLU"/>
    <property type="match status" value="1"/>
</dbReference>
<reference evidence="7" key="1">
    <citation type="submission" date="2022-06" db="EMBL/GenBank/DDBJ databases">
        <authorList>
            <person name="Lu C.-H."/>
        </authorList>
    </citation>
    <scope>NUCLEOTIDE SEQUENCE</scope>
    <source>
        <strain evidence="7">21MJYT02-11</strain>
    </source>
</reference>
<evidence type="ECO:0000256" key="4">
    <source>
        <dbReference type="PROSITE-ProRule" id="PRU00182"/>
    </source>
</evidence>
<dbReference type="InterPro" id="IPR020103">
    <property type="entry name" value="PsdUridine_synth_cat_dom_sf"/>
</dbReference>
<dbReference type="InterPro" id="IPR050188">
    <property type="entry name" value="RluA_PseudoU_synthase"/>
</dbReference>
<accession>A0ABT1AK33</accession>
<comment type="catalytic activity">
    <reaction evidence="5">
        <text>a uridine in RNA = a pseudouridine in RNA</text>
        <dbReference type="Rhea" id="RHEA:48348"/>
        <dbReference type="Rhea" id="RHEA-COMP:12068"/>
        <dbReference type="Rhea" id="RHEA-COMP:12069"/>
        <dbReference type="ChEBI" id="CHEBI:65314"/>
        <dbReference type="ChEBI" id="CHEBI:65315"/>
    </reaction>
</comment>
<evidence type="ECO:0000259" key="6">
    <source>
        <dbReference type="SMART" id="SM00363"/>
    </source>
</evidence>
<keyword evidence="8" id="KW-1185">Reference proteome</keyword>
<keyword evidence="4" id="KW-0694">RNA-binding</keyword>
<dbReference type="NCBIfam" id="TIGR00005">
    <property type="entry name" value="rluA_subfam"/>
    <property type="match status" value="1"/>
</dbReference>
<dbReference type="SUPFAM" id="SSF55120">
    <property type="entry name" value="Pseudouridine synthase"/>
    <property type="match status" value="1"/>
</dbReference>
<comment type="catalytic activity">
    <reaction evidence="3">
        <text>uridine(1911/1915/1917) in 23S rRNA = pseudouridine(1911/1915/1917) in 23S rRNA</text>
        <dbReference type="Rhea" id="RHEA:42524"/>
        <dbReference type="Rhea" id="RHEA-COMP:10097"/>
        <dbReference type="Rhea" id="RHEA-COMP:10098"/>
        <dbReference type="ChEBI" id="CHEBI:65314"/>
        <dbReference type="ChEBI" id="CHEBI:65315"/>
        <dbReference type="EC" id="5.4.99.23"/>
    </reaction>
</comment>
<dbReference type="CDD" id="cd00165">
    <property type="entry name" value="S4"/>
    <property type="match status" value="1"/>
</dbReference>
<comment type="function">
    <text evidence="5">Responsible for synthesis of pseudouridine from uracil.</text>
</comment>
<dbReference type="Proteomes" id="UP001162811">
    <property type="component" value="Unassembled WGS sequence"/>
</dbReference>
<evidence type="ECO:0000313" key="8">
    <source>
        <dbReference type="Proteomes" id="UP001162811"/>
    </source>
</evidence>
<evidence type="ECO:0000256" key="1">
    <source>
        <dbReference type="ARBA" id="ARBA00010876"/>
    </source>
</evidence>
<keyword evidence="2 5" id="KW-0413">Isomerase</keyword>
<dbReference type="SUPFAM" id="SSF55174">
    <property type="entry name" value="Alpha-L RNA-binding motif"/>
    <property type="match status" value="1"/>
</dbReference>
<dbReference type="InterPro" id="IPR006224">
    <property type="entry name" value="PsdUridine_synth_RluA-like_CS"/>
</dbReference>
<evidence type="ECO:0000256" key="3">
    <source>
        <dbReference type="ARBA" id="ARBA00036882"/>
    </source>
</evidence>
<dbReference type="Gene3D" id="3.10.290.10">
    <property type="entry name" value="RNA-binding S4 domain"/>
    <property type="match status" value="1"/>
</dbReference>
<proteinExistence type="inferred from homology"/>
<evidence type="ECO:0000256" key="5">
    <source>
        <dbReference type="RuleBase" id="RU362028"/>
    </source>
</evidence>
<dbReference type="CDD" id="cd02869">
    <property type="entry name" value="PseudoU_synth_RluA_like"/>
    <property type="match status" value="1"/>
</dbReference>
<dbReference type="InterPro" id="IPR006145">
    <property type="entry name" value="PsdUridine_synth_RsuA/RluA"/>
</dbReference>
<dbReference type="InterPro" id="IPR002942">
    <property type="entry name" value="S4_RNA-bd"/>
</dbReference>
<dbReference type="PANTHER" id="PTHR21600">
    <property type="entry name" value="MITOCHONDRIAL RNA PSEUDOURIDINE SYNTHASE"/>
    <property type="match status" value="1"/>
</dbReference>
<dbReference type="InterPro" id="IPR006225">
    <property type="entry name" value="PsdUridine_synth_RluC/D"/>
</dbReference>
<evidence type="ECO:0000313" key="7">
    <source>
        <dbReference type="EMBL" id="MCO5398656.1"/>
    </source>
</evidence>
<dbReference type="PROSITE" id="PS50889">
    <property type="entry name" value="S4"/>
    <property type="match status" value="1"/>
</dbReference>
<sequence length="374" mass="40977">MKNRIKHYSPSPVSDDAVADVSLTAQETAQEADDALDDEALELLTAGAARAAEPIMVEIPEAMHGERLDKALAKLLPDYSRSRLQQWIDAGAVRVRGEVVRPRAAVSGGDRIEVIPQRAADENAFVAEPIDLDVVYEDDTLLVINKPAGLVVHPAAGNWSGTVLNGLLYRYPDAVELPRAGIVHRLDKETSGLMVVARTLPAQTDLVRQLQARTVKRTYLALVWGETPEEGTIDAPIGRDPRDRTRMAIIETASGKPARTHFKTLDVVDIGRAQVSLVRCQLETGRTHQIRVHFESEGHPLLGDPVYTRNFRRGRPQTIKAPLPVPFARQALHAVRLGLVHPASGKSVHWEAGVPDDFAELMEALDLDADADFS</sequence>
<evidence type="ECO:0000256" key="2">
    <source>
        <dbReference type="ARBA" id="ARBA00023235"/>
    </source>
</evidence>
<dbReference type="PANTHER" id="PTHR21600:SF44">
    <property type="entry name" value="RIBOSOMAL LARGE SUBUNIT PSEUDOURIDINE SYNTHASE D"/>
    <property type="match status" value="1"/>
</dbReference>
<protein>
    <recommendedName>
        <fullName evidence="5">Pseudouridine synthase</fullName>
        <ecNumber evidence="5">5.4.99.-</ecNumber>
    </recommendedName>
</protein>
<gene>
    <name evidence="7" type="ORF">NG900_10690</name>
</gene>
<reference evidence="7" key="2">
    <citation type="journal article" date="2023" name="Front. Microbiol.">
        <title>Ralstonia chuxiongensis sp. nov., Ralstonia mojiangensis sp. nov., and Ralstonia soli sp. nov., isolated from tobacco fields, are three novel species in the family Burkholderiaceae.</title>
        <authorList>
            <person name="Lu C.H."/>
            <person name="Zhang Y.Y."/>
            <person name="Jiang N."/>
            <person name="Chen W."/>
            <person name="Shao X."/>
            <person name="Zhao Z.M."/>
            <person name="Lu W.L."/>
            <person name="Hu X."/>
            <person name="Xi Y.X."/>
            <person name="Zou S.Y."/>
            <person name="Wei Q.J."/>
            <person name="Lin Z.L."/>
            <person name="Gong L."/>
            <person name="Gai X.T."/>
            <person name="Zhang L.Q."/>
            <person name="Li J.Y."/>
            <person name="Jin Y."/>
            <person name="Xia Z.Y."/>
        </authorList>
    </citation>
    <scope>NUCLEOTIDE SEQUENCE</scope>
    <source>
        <strain evidence="7">21MJYT02-11</strain>
    </source>
</reference>
<dbReference type="RefSeq" id="WP_252679966.1">
    <property type="nucleotide sequence ID" value="NZ_JAMXHT010000004.1"/>
</dbReference>
<dbReference type="SMART" id="SM00363">
    <property type="entry name" value="S4"/>
    <property type="match status" value="1"/>
</dbReference>
<comment type="caution">
    <text evidence="7">The sequence shown here is derived from an EMBL/GenBank/DDBJ whole genome shotgun (WGS) entry which is preliminary data.</text>
</comment>
<name>A0ABT1AK33_9RALS</name>
<dbReference type="Gene3D" id="3.30.2350.10">
    <property type="entry name" value="Pseudouridine synthase"/>
    <property type="match status" value="1"/>
</dbReference>